<dbReference type="Proteomes" id="UP001174136">
    <property type="component" value="Unassembled WGS sequence"/>
</dbReference>
<evidence type="ECO:0000313" key="4">
    <source>
        <dbReference type="Proteomes" id="UP001174136"/>
    </source>
</evidence>
<gene>
    <name evidence="3" type="ORF">N1851_013126</name>
</gene>
<dbReference type="InterPro" id="IPR048366">
    <property type="entry name" value="TNP-like_GBD"/>
</dbReference>
<proteinExistence type="predicted"/>
<evidence type="ECO:0000256" key="1">
    <source>
        <dbReference type="SAM" id="MobiDB-lite"/>
    </source>
</evidence>
<comment type="caution">
    <text evidence="3">The sequence shown here is derived from an EMBL/GenBank/DDBJ whole genome shotgun (WGS) entry which is preliminary data.</text>
</comment>
<sequence length="299" mass="33558">MGLSGSGLTACASCQFHLFNLLQNSHLHLPSLLLFQMNEAMKAWIQAITVPQDVVNTEHLLSSVVSVGPLQDLVSYQEGMALKLAPNLSRAILEPNHFEKMKVSSAMHIFSEWTSAALKYLVEEEQRPESNLTTSWFLEKMDHWFDLIVGLVLDEESASWSSREAEDSECAGSAAGRASTPQYIDPAETREDTLRVQQERADSPGPSCVSMKSDQSMDKPVTFNDGKQSTQKRWQTGLDFEKQQMVGCKRFQVIWVCGFPGERSAIENRLNLTEDRLESLLIQTLRSQSRIKNRSDGTN</sequence>
<dbReference type="EMBL" id="JAOPHQ010002307">
    <property type="protein sequence ID" value="KAK0147400.1"/>
    <property type="molecule type" value="Genomic_DNA"/>
</dbReference>
<organism evidence="3 4">
    <name type="scientific">Merluccius polli</name>
    <name type="common">Benguela hake</name>
    <name type="synonym">Merluccius cadenati</name>
    <dbReference type="NCBI Taxonomy" id="89951"/>
    <lineage>
        <taxon>Eukaryota</taxon>
        <taxon>Metazoa</taxon>
        <taxon>Chordata</taxon>
        <taxon>Craniata</taxon>
        <taxon>Vertebrata</taxon>
        <taxon>Euteleostomi</taxon>
        <taxon>Actinopterygii</taxon>
        <taxon>Neopterygii</taxon>
        <taxon>Teleostei</taxon>
        <taxon>Neoteleostei</taxon>
        <taxon>Acanthomorphata</taxon>
        <taxon>Zeiogadaria</taxon>
        <taxon>Gadariae</taxon>
        <taxon>Gadiformes</taxon>
        <taxon>Gadoidei</taxon>
        <taxon>Merlucciidae</taxon>
        <taxon>Merluccius</taxon>
    </lineage>
</organism>
<dbReference type="AlphaFoldDB" id="A0AA47MWD9"/>
<evidence type="ECO:0000313" key="3">
    <source>
        <dbReference type="EMBL" id="KAK0147400.1"/>
    </source>
</evidence>
<keyword evidence="4" id="KW-1185">Reference proteome</keyword>
<reference evidence="3" key="1">
    <citation type="journal article" date="2023" name="Front. Mar. Sci.">
        <title>A new Merluccius polli reference genome to investigate the effects of global change in West African waters.</title>
        <authorList>
            <person name="Mateo J.L."/>
            <person name="Blanco-Fernandez C."/>
            <person name="Garcia-Vazquez E."/>
            <person name="Machado-Schiaffino G."/>
        </authorList>
    </citation>
    <scope>NUCLEOTIDE SEQUENCE</scope>
    <source>
        <strain evidence="3">C29</strain>
        <tissue evidence="3">Fin</tissue>
    </source>
</reference>
<feature type="domain" description="Transposable element P transposase-like GTP-binding insertion" evidence="2">
    <location>
        <begin position="67"/>
        <end position="148"/>
    </location>
</feature>
<accession>A0AA47MWD9</accession>
<evidence type="ECO:0000259" key="2">
    <source>
        <dbReference type="Pfam" id="PF21788"/>
    </source>
</evidence>
<dbReference type="Pfam" id="PF21788">
    <property type="entry name" value="TNP-like_GBD"/>
    <property type="match status" value="1"/>
</dbReference>
<name>A0AA47MWD9_MERPO</name>
<feature type="compositionally biased region" description="Basic and acidic residues" evidence="1">
    <location>
        <begin position="187"/>
        <end position="202"/>
    </location>
</feature>
<feature type="region of interest" description="Disordered" evidence="1">
    <location>
        <begin position="163"/>
        <end position="230"/>
    </location>
</feature>
<protein>
    <recommendedName>
        <fullName evidence="2">Transposable element P transposase-like GTP-binding insertion domain-containing protein</fullName>
    </recommendedName>
</protein>